<dbReference type="Proteomes" id="UP000249757">
    <property type="component" value="Unassembled WGS sequence"/>
</dbReference>
<protein>
    <submittedName>
        <fullName evidence="2">Uncharacterized protein</fullName>
    </submittedName>
</protein>
<keyword evidence="3" id="KW-1185">Reference proteome</keyword>
<evidence type="ECO:0000256" key="1">
    <source>
        <dbReference type="SAM" id="MobiDB-lite"/>
    </source>
</evidence>
<organism evidence="2 3">
    <name type="scientific">Pyrenophora tritici-repentis</name>
    <dbReference type="NCBI Taxonomy" id="45151"/>
    <lineage>
        <taxon>Eukaryota</taxon>
        <taxon>Fungi</taxon>
        <taxon>Dikarya</taxon>
        <taxon>Ascomycota</taxon>
        <taxon>Pezizomycotina</taxon>
        <taxon>Dothideomycetes</taxon>
        <taxon>Pleosporomycetidae</taxon>
        <taxon>Pleosporales</taxon>
        <taxon>Pleosporineae</taxon>
        <taxon>Pleosporaceae</taxon>
        <taxon>Pyrenophora</taxon>
    </lineage>
</organism>
<dbReference type="AlphaFoldDB" id="A0A2W1HT84"/>
<feature type="compositionally biased region" description="Acidic residues" evidence="1">
    <location>
        <begin position="194"/>
        <end position="203"/>
    </location>
</feature>
<name>A0A2W1HT84_9PLEO</name>
<evidence type="ECO:0000313" key="3">
    <source>
        <dbReference type="Proteomes" id="UP000249757"/>
    </source>
</evidence>
<comment type="caution">
    <text evidence="2">The sequence shown here is derived from an EMBL/GenBank/DDBJ whole genome shotgun (WGS) entry which is preliminary data.</text>
</comment>
<accession>A0A2W1HT84</accession>
<dbReference type="EMBL" id="NRDI02000009">
    <property type="protein sequence ID" value="KAI1513673.1"/>
    <property type="molecule type" value="Genomic_DNA"/>
</dbReference>
<gene>
    <name evidence="2" type="ORF">Ptr86124_007575</name>
</gene>
<sequence length="220" mass="24735">MAHSTSSSRASALALPLRKRAIPHHSSISPTRRASLLSTLPVSPAQDQDNLADLASAWNDLTLSQYPEGLDDKVQRYRDCYYIKLLDVLNTAALLLYAEEPLSDLATAWEKKVWCETYKGAYDLDAYEDAMEKQIDDLEFWIEEWEDGDGKEVFGDYVIANFGELGQEVMNAVVQGENEEREIEVDLDMDMEGEDRDVGEEDVSSVNLCADDSGSEFYDV</sequence>
<proteinExistence type="predicted"/>
<reference evidence="3" key="1">
    <citation type="journal article" date="2022" name="Microb. Genom.">
        <title>A global pangenome for the wheat fungal pathogen Pyrenophora tritici-repentis and prediction of effector protein structural homology.</title>
        <authorList>
            <person name="Moolhuijzen P.M."/>
            <person name="See P.T."/>
            <person name="Shi G."/>
            <person name="Powell H.R."/>
            <person name="Cockram J."/>
            <person name="Jorgensen L.N."/>
            <person name="Benslimane H."/>
            <person name="Strelkov S.E."/>
            <person name="Turner J."/>
            <person name="Liu Z."/>
            <person name="Moffat C.S."/>
        </authorList>
    </citation>
    <scope>NUCLEOTIDE SEQUENCE [LARGE SCALE GENOMIC DNA]</scope>
</reference>
<dbReference type="OrthoDB" id="3695302at2759"/>
<feature type="region of interest" description="Disordered" evidence="1">
    <location>
        <begin position="194"/>
        <end position="220"/>
    </location>
</feature>
<evidence type="ECO:0000313" key="2">
    <source>
        <dbReference type="EMBL" id="KAI1513673.1"/>
    </source>
</evidence>